<evidence type="ECO:0000313" key="22">
    <source>
        <dbReference type="Proteomes" id="UP000230069"/>
    </source>
</evidence>
<dbReference type="InterPro" id="IPR017441">
    <property type="entry name" value="Protein_kinase_ATP_BS"/>
</dbReference>
<dbReference type="Pfam" id="PF07714">
    <property type="entry name" value="PK_Tyr_Ser-Thr"/>
    <property type="match status" value="1"/>
</dbReference>
<dbReference type="GO" id="GO:0016020">
    <property type="term" value="C:membrane"/>
    <property type="evidence" value="ECO:0007669"/>
    <property type="project" value="UniProtKB-SubCell"/>
</dbReference>
<dbReference type="PANTHER" id="PTHR27009">
    <property type="entry name" value="RUST RESISTANCE KINASE LR10-RELATED"/>
    <property type="match status" value="1"/>
</dbReference>
<comment type="catalytic activity">
    <reaction evidence="16">
        <text>L-threonyl-[protein] + ATP = O-phospho-L-threonyl-[protein] + ADP + H(+)</text>
        <dbReference type="Rhea" id="RHEA:46608"/>
        <dbReference type="Rhea" id="RHEA-COMP:11060"/>
        <dbReference type="Rhea" id="RHEA-COMP:11605"/>
        <dbReference type="ChEBI" id="CHEBI:15378"/>
        <dbReference type="ChEBI" id="CHEBI:30013"/>
        <dbReference type="ChEBI" id="CHEBI:30616"/>
        <dbReference type="ChEBI" id="CHEBI:61977"/>
        <dbReference type="ChEBI" id="CHEBI:456216"/>
        <dbReference type="EC" id="2.7.11.1"/>
    </reaction>
</comment>
<evidence type="ECO:0000256" key="11">
    <source>
        <dbReference type="ARBA" id="ARBA00022840"/>
    </source>
</evidence>
<dbReference type="AlphaFoldDB" id="A0A2G5EAN6"/>
<dbReference type="PROSITE" id="PS50255">
    <property type="entry name" value="CYTOCHROME_B5_2"/>
    <property type="match status" value="1"/>
</dbReference>
<evidence type="ECO:0000256" key="1">
    <source>
        <dbReference type="ARBA" id="ARBA00004479"/>
    </source>
</evidence>
<dbReference type="PRINTS" id="PR00363">
    <property type="entry name" value="CYTOCHROMEB5"/>
</dbReference>
<evidence type="ECO:0000313" key="21">
    <source>
        <dbReference type="EMBL" id="PIA52819.1"/>
    </source>
</evidence>
<dbReference type="InterPro" id="IPR036400">
    <property type="entry name" value="Cyt_B5-like_heme/steroid_sf"/>
</dbReference>
<evidence type="ECO:0000256" key="4">
    <source>
        <dbReference type="ARBA" id="ARBA00022617"/>
    </source>
</evidence>
<keyword evidence="7" id="KW-0479">Metal-binding</keyword>
<comment type="subcellular location">
    <subcellularLocation>
        <location evidence="1">Membrane</location>
        <topology evidence="1">Single-pass type I membrane protein</topology>
    </subcellularLocation>
</comment>
<dbReference type="GO" id="GO:0020037">
    <property type="term" value="F:heme binding"/>
    <property type="evidence" value="ECO:0007669"/>
    <property type="project" value="InterPro"/>
</dbReference>
<dbReference type="PROSITE" id="PS00107">
    <property type="entry name" value="PROTEIN_KINASE_ATP"/>
    <property type="match status" value="1"/>
</dbReference>
<dbReference type="InterPro" id="IPR000719">
    <property type="entry name" value="Prot_kinase_dom"/>
</dbReference>
<dbReference type="PROSITE" id="PS50011">
    <property type="entry name" value="PROTEIN_KINASE_DOM"/>
    <property type="match status" value="1"/>
</dbReference>
<evidence type="ECO:0000256" key="13">
    <source>
        <dbReference type="ARBA" id="ARBA00023004"/>
    </source>
</evidence>
<keyword evidence="14" id="KW-0472">Membrane</keyword>
<dbReference type="GO" id="GO:0046872">
    <property type="term" value="F:metal ion binding"/>
    <property type="evidence" value="ECO:0007669"/>
    <property type="project" value="UniProtKB-KW"/>
</dbReference>
<dbReference type="InterPro" id="IPR045874">
    <property type="entry name" value="LRK10/LRL21-25-like"/>
</dbReference>
<keyword evidence="12" id="KW-1133">Transmembrane helix</keyword>
<dbReference type="SUPFAM" id="SSF55856">
    <property type="entry name" value="Cytochrome b5-like heme/steroid binding domain"/>
    <property type="match status" value="1"/>
</dbReference>
<evidence type="ECO:0000256" key="17">
    <source>
        <dbReference type="ARBA" id="ARBA00048679"/>
    </source>
</evidence>
<dbReference type="PROSITE" id="PS00191">
    <property type="entry name" value="CYTOCHROME_B5_1"/>
    <property type="match status" value="1"/>
</dbReference>
<keyword evidence="13" id="KW-0408">Iron</keyword>
<dbReference type="Gene3D" id="1.25.40.20">
    <property type="entry name" value="Ankyrin repeat-containing domain"/>
    <property type="match status" value="2"/>
</dbReference>
<keyword evidence="4" id="KW-0349">Heme</keyword>
<dbReference type="Proteomes" id="UP000230069">
    <property type="component" value="Unassembled WGS sequence"/>
</dbReference>
<dbReference type="SMART" id="SM01117">
    <property type="entry name" value="Cyt-b5"/>
    <property type="match status" value="1"/>
</dbReference>
<evidence type="ECO:0000256" key="8">
    <source>
        <dbReference type="ARBA" id="ARBA00022729"/>
    </source>
</evidence>
<proteinExistence type="predicted"/>
<evidence type="ECO:0000256" key="16">
    <source>
        <dbReference type="ARBA" id="ARBA00047899"/>
    </source>
</evidence>
<dbReference type="InterPro" id="IPR008271">
    <property type="entry name" value="Ser/Thr_kinase_AS"/>
</dbReference>
<dbReference type="PROSITE" id="PS00108">
    <property type="entry name" value="PROTEIN_KINASE_ST"/>
    <property type="match status" value="1"/>
</dbReference>
<dbReference type="Gene3D" id="1.10.510.10">
    <property type="entry name" value="Transferase(Phosphotransferase) domain 1"/>
    <property type="match status" value="1"/>
</dbReference>
<feature type="domain" description="Protein kinase" evidence="19">
    <location>
        <begin position="529"/>
        <end position="810"/>
    </location>
</feature>
<dbReference type="Pfam" id="PF00173">
    <property type="entry name" value="Cyt-b5"/>
    <property type="match status" value="1"/>
</dbReference>
<dbReference type="GO" id="GO:0004674">
    <property type="term" value="F:protein serine/threonine kinase activity"/>
    <property type="evidence" value="ECO:0007669"/>
    <property type="project" value="UniProtKB-KW"/>
</dbReference>
<evidence type="ECO:0000256" key="3">
    <source>
        <dbReference type="ARBA" id="ARBA00022527"/>
    </source>
</evidence>
<evidence type="ECO:0000256" key="6">
    <source>
        <dbReference type="ARBA" id="ARBA00022692"/>
    </source>
</evidence>
<keyword evidence="5" id="KW-0808">Transferase</keyword>
<dbReference type="EMBL" id="KZ305027">
    <property type="protein sequence ID" value="PIA52821.1"/>
    <property type="molecule type" value="Genomic_DNA"/>
</dbReference>
<evidence type="ECO:0000256" key="7">
    <source>
        <dbReference type="ARBA" id="ARBA00022723"/>
    </source>
</evidence>
<keyword evidence="3" id="KW-0723">Serine/threonine-protein kinase</keyword>
<sequence length="828" mass="93845">MAIFAHAKNGDIDYIKKVKSDVLLKARDEDGMSVLSIAAIADQLDCCEEILKKCPSLLYHQNNFKNTVLHHATYYGSPGGIFRLVDFFVSFGLDAAKKEGGMERFKRWIKLQNHNADTGLTQAAFYKNHDIVRRFVQVDREYKIGLSEMAGYKGKTALQIAVEYDDQVMLKLLTDSQDIDLDSLSFPVNLFDRVKSGDLEYIKTVPQDVLQNTRDDYQMSALSIATIEDHLDCCKEILRRCPSLLYHQNSMKNTVLHHATYYGNGIFRLVDFFVTAGLNAAKNEGDTGMARFKRWIKLQNHNGDTGLTQAAYYRNHDIIKRFVEVDRQYKLGLSLMAGYQRKTAMELALEYQDNEMIKLLGDRGNPDLDYGANTDGKTPVSIARPQAQRTQQTGNIIDTAGDWLDFIGTSEDVKIKSGTTVASEHKRFTLAEVSKHNNSKDCWLVINRKVYNVTGFLRDHPGGENVLLNVTGKDATKDFKEFHSHSSDAMTMMDKFYVGVYDLINSLLIKLASDKPQPYSHEELVDFTKNFSFPLGSGGFGDVYKGKLPNGVLIAVKVLKGIDKEKIMEEQFAAEVETMGRTYHRNLIKLYGYCYEADTKALIYEYMENGALDVILKKNNLDMVKLHNIAIEIAQGISYLHESCRPQIIHQDIKPANVLLDSNLSPKVIDFGLAKVNMGESQFEQSKIKGTRNYMAPEVNQPNQVRLSCKCDVYSFGMMLFDILGSKRNHVDKRFWFPGQVWDKFNTNQLDKFILDCGIKEEDKDSAKRLSVVALLCVEHNPVARPMMSTVVKMLEGKIKQLDAPTTPFYPNYYLSSESSSVSDSREF</sequence>
<evidence type="ECO:0000256" key="5">
    <source>
        <dbReference type="ARBA" id="ARBA00022679"/>
    </source>
</evidence>
<dbReference type="SMART" id="SM00248">
    <property type="entry name" value="ANK"/>
    <property type="match status" value="8"/>
</dbReference>
<evidence type="ECO:0000256" key="18">
    <source>
        <dbReference type="PROSITE-ProRule" id="PRU10141"/>
    </source>
</evidence>
<keyword evidence="22" id="KW-1185">Reference proteome</keyword>
<name>A0A2G5EAN6_AQUCA</name>
<reference evidence="21 22" key="1">
    <citation type="submission" date="2017-09" db="EMBL/GenBank/DDBJ databases">
        <title>WGS assembly of Aquilegia coerulea Goldsmith.</title>
        <authorList>
            <person name="Hodges S."/>
            <person name="Kramer E."/>
            <person name="Nordborg M."/>
            <person name="Tomkins J."/>
            <person name="Borevitz J."/>
            <person name="Derieg N."/>
            <person name="Yan J."/>
            <person name="Mihaltcheva S."/>
            <person name="Hayes R.D."/>
            <person name="Rokhsar D."/>
        </authorList>
    </citation>
    <scope>NUCLEOTIDE SEQUENCE [LARGE SCALE GENOMIC DNA]</scope>
    <source>
        <strain evidence="22">cv. Goldsmith</strain>
    </source>
</reference>
<keyword evidence="6" id="KW-0812">Transmembrane</keyword>
<organism evidence="21 22">
    <name type="scientific">Aquilegia coerulea</name>
    <name type="common">Rocky mountain columbine</name>
    <dbReference type="NCBI Taxonomy" id="218851"/>
    <lineage>
        <taxon>Eukaryota</taxon>
        <taxon>Viridiplantae</taxon>
        <taxon>Streptophyta</taxon>
        <taxon>Embryophyta</taxon>
        <taxon>Tracheophyta</taxon>
        <taxon>Spermatophyta</taxon>
        <taxon>Magnoliopsida</taxon>
        <taxon>Ranunculales</taxon>
        <taxon>Ranunculaceae</taxon>
        <taxon>Thalictroideae</taxon>
        <taxon>Aquilegia</taxon>
    </lineage>
</organism>
<dbReference type="InterPro" id="IPR002110">
    <property type="entry name" value="Ankyrin_rpt"/>
</dbReference>
<comment type="catalytic activity">
    <reaction evidence="17">
        <text>L-seryl-[protein] + ATP = O-phospho-L-seryl-[protein] + ADP + H(+)</text>
        <dbReference type="Rhea" id="RHEA:17989"/>
        <dbReference type="Rhea" id="RHEA-COMP:9863"/>
        <dbReference type="Rhea" id="RHEA-COMP:11604"/>
        <dbReference type="ChEBI" id="CHEBI:15378"/>
        <dbReference type="ChEBI" id="CHEBI:29999"/>
        <dbReference type="ChEBI" id="CHEBI:30616"/>
        <dbReference type="ChEBI" id="CHEBI:83421"/>
        <dbReference type="ChEBI" id="CHEBI:456216"/>
        <dbReference type="EC" id="2.7.11.1"/>
    </reaction>
</comment>
<evidence type="ECO:0000256" key="15">
    <source>
        <dbReference type="ARBA" id="ARBA00023180"/>
    </source>
</evidence>
<keyword evidence="15" id="KW-0325">Glycoprotein</keyword>
<gene>
    <name evidence="21" type="ORF">AQUCO_01000589v1</name>
</gene>
<dbReference type="Gene3D" id="3.10.120.10">
    <property type="entry name" value="Cytochrome b5-like heme/steroid binding domain"/>
    <property type="match status" value="1"/>
</dbReference>
<evidence type="ECO:0000256" key="10">
    <source>
        <dbReference type="ARBA" id="ARBA00022777"/>
    </source>
</evidence>
<keyword evidence="11 18" id="KW-0067">ATP-binding</keyword>
<feature type="binding site" evidence="18">
    <location>
        <position position="557"/>
    </location>
    <ligand>
        <name>ATP</name>
        <dbReference type="ChEBI" id="CHEBI:30616"/>
    </ligand>
</feature>
<dbReference type="EMBL" id="KZ305027">
    <property type="protein sequence ID" value="PIA52819.1"/>
    <property type="molecule type" value="Genomic_DNA"/>
</dbReference>
<dbReference type="FunFam" id="3.10.120.10:FF:000002">
    <property type="entry name" value="Cytochrome b5 type B"/>
    <property type="match status" value="1"/>
</dbReference>
<evidence type="ECO:0000259" key="20">
    <source>
        <dbReference type="PROSITE" id="PS50255"/>
    </source>
</evidence>
<evidence type="ECO:0000259" key="19">
    <source>
        <dbReference type="PROSITE" id="PS50011"/>
    </source>
</evidence>
<keyword evidence="8" id="KW-0732">Signal</keyword>
<dbReference type="InterPro" id="IPR011009">
    <property type="entry name" value="Kinase-like_dom_sf"/>
</dbReference>
<evidence type="ECO:0000256" key="12">
    <source>
        <dbReference type="ARBA" id="ARBA00022989"/>
    </source>
</evidence>
<dbReference type="EMBL" id="KZ305027">
    <property type="protein sequence ID" value="PIA52820.1"/>
    <property type="molecule type" value="Genomic_DNA"/>
</dbReference>
<dbReference type="FunFam" id="1.10.510.10:FF:001023">
    <property type="entry name" value="Os07g0541700 protein"/>
    <property type="match status" value="1"/>
</dbReference>
<dbReference type="InterPro" id="IPR001199">
    <property type="entry name" value="Cyt_B5-like_heme/steroid-bd"/>
</dbReference>
<keyword evidence="9 18" id="KW-0547">Nucleotide-binding</keyword>
<dbReference type="EC" id="2.7.11.1" evidence="2"/>
<dbReference type="SUPFAM" id="SSF56112">
    <property type="entry name" value="Protein kinase-like (PK-like)"/>
    <property type="match status" value="1"/>
</dbReference>
<dbReference type="OrthoDB" id="260519at2759"/>
<dbReference type="Gene3D" id="3.30.200.20">
    <property type="entry name" value="Phosphorylase Kinase, domain 1"/>
    <property type="match status" value="1"/>
</dbReference>
<dbReference type="InterPro" id="IPR018506">
    <property type="entry name" value="Cyt_B5_heme-BS"/>
</dbReference>
<protein>
    <recommendedName>
        <fullName evidence="2">non-specific serine/threonine protein kinase</fullName>
        <ecNumber evidence="2">2.7.11.1</ecNumber>
    </recommendedName>
</protein>
<feature type="domain" description="Cytochrome b5 heme-binding" evidence="20">
    <location>
        <begin position="425"/>
        <end position="502"/>
    </location>
</feature>
<dbReference type="SMART" id="SM00220">
    <property type="entry name" value="S_TKc"/>
    <property type="match status" value="1"/>
</dbReference>
<dbReference type="SUPFAM" id="SSF48403">
    <property type="entry name" value="Ankyrin repeat"/>
    <property type="match status" value="1"/>
</dbReference>
<dbReference type="STRING" id="218851.A0A2G5EAN6"/>
<dbReference type="InterPro" id="IPR036770">
    <property type="entry name" value="Ankyrin_rpt-contain_sf"/>
</dbReference>
<dbReference type="GO" id="GO:0005524">
    <property type="term" value="F:ATP binding"/>
    <property type="evidence" value="ECO:0007669"/>
    <property type="project" value="UniProtKB-UniRule"/>
</dbReference>
<evidence type="ECO:0000256" key="9">
    <source>
        <dbReference type="ARBA" id="ARBA00022741"/>
    </source>
</evidence>
<evidence type="ECO:0000256" key="14">
    <source>
        <dbReference type="ARBA" id="ARBA00023136"/>
    </source>
</evidence>
<keyword evidence="10" id="KW-0418">Kinase</keyword>
<accession>A0A2G5EAN6</accession>
<evidence type="ECO:0000256" key="2">
    <source>
        <dbReference type="ARBA" id="ARBA00012513"/>
    </source>
</evidence>
<dbReference type="InterPro" id="IPR001245">
    <property type="entry name" value="Ser-Thr/Tyr_kinase_cat_dom"/>
</dbReference>